<dbReference type="Proteomes" id="UP000282002">
    <property type="component" value="Chromosome"/>
</dbReference>
<dbReference type="Pfam" id="PF01757">
    <property type="entry name" value="Acyl_transf_3"/>
    <property type="match status" value="1"/>
</dbReference>
<evidence type="ECO:0000313" key="4">
    <source>
        <dbReference type="Proteomes" id="UP000282002"/>
    </source>
</evidence>
<accession>A0A3S8U8G7</accession>
<evidence type="ECO:0000259" key="2">
    <source>
        <dbReference type="Pfam" id="PF01757"/>
    </source>
</evidence>
<feature type="transmembrane region" description="Helical" evidence="1">
    <location>
        <begin position="88"/>
        <end position="108"/>
    </location>
</feature>
<organism evidence="3 4">
    <name type="scientific">Tabrizicola piscis</name>
    <dbReference type="NCBI Taxonomy" id="2494374"/>
    <lineage>
        <taxon>Bacteria</taxon>
        <taxon>Pseudomonadati</taxon>
        <taxon>Pseudomonadota</taxon>
        <taxon>Alphaproteobacteria</taxon>
        <taxon>Rhodobacterales</taxon>
        <taxon>Paracoccaceae</taxon>
        <taxon>Tabrizicola</taxon>
    </lineage>
</organism>
<proteinExistence type="predicted"/>
<feature type="transmembrane region" description="Helical" evidence="1">
    <location>
        <begin position="207"/>
        <end position="226"/>
    </location>
</feature>
<feature type="transmembrane region" description="Helical" evidence="1">
    <location>
        <begin position="168"/>
        <end position="187"/>
    </location>
</feature>
<evidence type="ECO:0000313" key="3">
    <source>
        <dbReference type="EMBL" id="AZL59911.1"/>
    </source>
</evidence>
<dbReference type="GO" id="GO:0016020">
    <property type="term" value="C:membrane"/>
    <property type="evidence" value="ECO:0007669"/>
    <property type="project" value="TreeGrafter"/>
</dbReference>
<keyword evidence="1" id="KW-0472">Membrane</keyword>
<name>A0A3S8U8G7_9RHOB</name>
<sequence length="359" mass="37244">MARAAVAGAAVICRGHRPPDSAAAPLAACNDPGNGSMTLSQAMTSGRGNNLHALRLLLAAAVIVSHAWPMALGAATPEPLETLTGHSLGGWAVAGFFFLSGLLIAGSAERHTAWSFWTARGLRLLPGLGFALVVTLLLAMLSGAALTPAVSATYVLRGITLFSLEHHLPGAFAAAPMPGVANGPLWSLSHEVTAYALCLAAVKLGLLRHRAGLVALAVAALALWAAPDLPARADTFAPLFLAFTLGMLAHALHDLLPLSPRVTLALVVLAPLGWPLAVAALGHGLLMLAFRLPARPLRQDLSYGLYLLGWPVAQSLMHHLPGLTPLVLAALTLAVTLPLAAVSWHLVERPMLAPRLARA</sequence>
<keyword evidence="3" id="KW-0808">Transferase</keyword>
<reference evidence="3 4" key="1">
    <citation type="submission" date="2018-12" db="EMBL/GenBank/DDBJ databases">
        <title>Complete genome sequencing of Tabrizicola sp. K13M18.</title>
        <authorList>
            <person name="Bae J.-W."/>
        </authorList>
    </citation>
    <scope>NUCLEOTIDE SEQUENCE [LARGE SCALE GENOMIC DNA]</scope>
    <source>
        <strain evidence="3 4">K13M18</strain>
    </source>
</reference>
<feature type="transmembrane region" description="Helical" evidence="1">
    <location>
        <begin position="264"/>
        <end position="289"/>
    </location>
</feature>
<dbReference type="OrthoDB" id="9767863at2"/>
<keyword evidence="3" id="KW-0012">Acyltransferase</keyword>
<dbReference type="AlphaFoldDB" id="A0A3S8U8G7"/>
<dbReference type="InterPro" id="IPR002656">
    <property type="entry name" value="Acyl_transf_3_dom"/>
</dbReference>
<dbReference type="PANTHER" id="PTHR23028:SF53">
    <property type="entry name" value="ACYL_TRANSF_3 DOMAIN-CONTAINING PROTEIN"/>
    <property type="match status" value="1"/>
</dbReference>
<feature type="domain" description="Acyltransferase 3" evidence="2">
    <location>
        <begin position="50"/>
        <end position="341"/>
    </location>
</feature>
<dbReference type="EMBL" id="CP034328">
    <property type="protein sequence ID" value="AZL59911.1"/>
    <property type="molecule type" value="Genomic_DNA"/>
</dbReference>
<keyword evidence="1" id="KW-1133">Transmembrane helix</keyword>
<dbReference type="InterPro" id="IPR050879">
    <property type="entry name" value="Acyltransferase_3"/>
</dbReference>
<feature type="transmembrane region" description="Helical" evidence="1">
    <location>
        <begin position="128"/>
        <end position="156"/>
    </location>
</feature>
<dbReference type="GO" id="GO:0000271">
    <property type="term" value="P:polysaccharide biosynthetic process"/>
    <property type="evidence" value="ECO:0007669"/>
    <property type="project" value="TreeGrafter"/>
</dbReference>
<dbReference type="KEGG" id="taw:EI545_14335"/>
<protein>
    <submittedName>
        <fullName evidence="3">Acyltransferase</fullName>
    </submittedName>
</protein>
<feature type="transmembrane region" description="Helical" evidence="1">
    <location>
        <begin position="53"/>
        <end position="76"/>
    </location>
</feature>
<dbReference type="PANTHER" id="PTHR23028">
    <property type="entry name" value="ACETYLTRANSFERASE"/>
    <property type="match status" value="1"/>
</dbReference>
<keyword evidence="4" id="KW-1185">Reference proteome</keyword>
<evidence type="ECO:0000256" key="1">
    <source>
        <dbReference type="SAM" id="Phobius"/>
    </source>
</evidence>
<feature type="transmembrane region" description="Helical" evidence="1">
    <location>
        <begin position="326"/>
        <end position="347"/>
    </location>
</feature>
<keyword evidence="1" id="KW-0812">Transmembrane</keyword>
<feature type="transmembrane region" description="Helical" evidence="1">
    <location>
        <begin position="233"/>
        <end position="252"/>
    </location>
</feature>
<gene>
    <name evidence="3" type="ORF">EI545_14335</name>
</gene>
<dbReference type="GO" id="GO:0016747">
    <property type="term" value="F:acyltransferase activity, transferring groups other than amino-acyl groups"/>
    <property type="evidence" value="ECO:0007669"/>
    <property type="project" value="InterPro"/>
</dbReference>